<dbReference type="Proteomes" id="UP001075354">
    <property type="component" value="Chromosome 2"/>
</dbReference>
<evidence type="ECO:0000256" key="8">
    <source>
        <dbReference type="ARBA" id="ARBA00023065"/>
    </source>
</evidence>
<evidence type="ECO:0000256" key="19">
    <source>
        <dbReference type="SAM" id="MobiDB-lite"/>
    </source>
</evidence>
<feature type="compositionally biased region" description="Basic and acidic residues" evidence="19">
    <location>
        <begin position="777"/>
        <end position="788"/>
    </location>
</feature>
<keyword evidence="2" id="KW-0813">Transport</keyword>
<dbReference type="InterPro" id="IPR015683">
    <property type="entry name" value="Ionotropic_Glu_rcpt"/>
</dbReference>
<dbReference type="PRINTS" id="PR00177">
    <property type="entry name" value="NMDARECEPTOR"/>
</dbReference>
<dbReference type="GO" id="GO:0045211">
    <property type="term" value="C:postsynaptic membrane"/>
    <property type="evidence" value="ECO:0007669"/>
    <property type="project" value="UniProtKB-SubCell"/>
</dbReference>
<comment type="similarity">
    <text evidence="1">Belongs to the glutamate-gated ion channel (TC 1.A.10.1) family.</text>
</comment>
<evidence type="ECO:0000256" key="12">
    <source>
        <dbReference type="ARBA" id="ARBA00023257"/>
    </source>
</evidence>
<dbReference type="GO" id="GO:0038023">
    <property type="term" value="F:signaling receptor activity"/>
    <property type="evidence" value="ECO:0007669"/>
    <property type="project" value="InterPro"/>
</dbReference>
<comment type="caution">
    <text evidence="23">The sequence shown here is derived from an EMBL/GenBank/DDBJ whole genome shotgun (WGS) entry which is preliminary data.</text>
</comment>
<keyword evidence="18" id="KW-1015">Disulfide bond</keyword>
<evidence type="ECO:0000256" key="4">
    <source>
        <dbReference type="ARBA" id="ARBA00022692"/>
    </source>
</evidence>
<feature type="domain" description="Ionotropic glutamate receptor C-terminal" evidence="21">
    <location>
        <begin position="319"/>
        <end position="690"/>
    </location>
</feature>
<keyword evidence="5" id="KW-0732">Signal</keyword>
<evidence type="ECO:0000256" key="5">
    <source>
        <dbReference type="ARBA" id="ARBA00022729"/>
    </source>
</evidence>
<keyword evidence="12" id="KW-0628">Postsynaptic cell membrane</keyword>
<feature type="transmembrane region" description="Helical" evidence="20">
    <location>
        <begin position="525"/>
        <end position="546"/>
    </location>
</feature>
<dbReference type="Pfam" id="PF10613">
    <property type="entry name" value="Lig_chan-Glu_bd"/>
    <property type="match status" value="1"/>
</dbReference>
<keyword evidence="14" id="KW-0407">Ion channel</keyword>
<keyword evidence="7" id="KW-0770">Synapse</keyword>
<evidence type="ECO:0000313" key="24">
    <source>
        <dbReference type="Proteomes" id="UP001075354"/>
    </source>
</evidence>
<dbReference type="SUPFAM" id="SSF53850">
    <property type="entry name" value="Periplasmic binding protein-like II"/>
    <property type="match status" value="1"/>
</dbReference>
<evidence type="ECO:0000256" key="13">
    <source>
        <dbReference type="ARBA" id="ARBA00023286"/>
    </source>
</evidence>
<organism evidence="23 24">
    <name type="scientific">Megalurothrips usitatus</name>
    <name type="common">bean blossom thrips</name>
    <dbReference type="NCBI Taxonomy" id="439358"/>
    <lineage>
        <taxon>Eukaryota</taxon>
        <taxon>Metazoa</taxon>
        <taxon>Ecdysozoa</taxon>
        <taxon>Arthropoda</taxon>
        <taxon>Hexapoda</taxon>
        <taxon>Insecta</taxon>
        <taxon>Pterygota</taxon>
        <taxon>Neoptera</taxon>
        <taxon>Paraneoptera</taxon>
        <taxon>Thysanoptera</taxon>
        <taxon>Terebrantia</taxon>
        <taxon>Thripoidea</taxon>
        <taxon>Thripidae</taxon>
        <taxon>Megalurothrips</taxon>
    </lineage>
</organism>
<evidence type="ECO:0000259" key="21">
    <source>
        <dbReference type="SMART" id="SM00079"/>
    </source>
</evidence>
<feature type="disulfide bond" evidence="18">
    <location>
        <begin position="639"/>
        <end position="697"/>
    </location>
</feature>
<dbReference type="InterPro" id="IPR019594">
    <property type="entry name" value="Glu/Gly-bd"/>
</dbReference>
<evidence type="ECO:0000256" key="11">
    <source>
        <dbReference type="ARBA" id="ARBA00023180"/>
    </source>
</evidence>
<feature type="binding site" evidence="16">
    <location>
        <position position="574"/>
    </location>
    <ligand>
        <name>L-glutamate</name>
        <dbReference type="ChEBI" id="CHEBI:29985"/>
    </ligand>
</feature>
<evidence type="ECO:0000256" key="2">
    <source>
        <dbReference type="ARBA" id="ARBA00022448"/>
    </source>
</evidence>
<comment type="subcellular location">
    <subcellularLocation>
        <location evidence="15">Postsynaptic cell membrane</location>
        <topology evidence="15">Multi-pass membrane protein</topology>
    </subcellularLocation>
</comment>
<evidence type="ECO:0000256" key="7">
    <source>
        <dbReference type="ARBA" id="ARBA00023018"/>
    </source>
</evidence>
<feature type="binding site" evidence="16">
    <location>
        <position position="627"/>
    </location>
    <ligand>
        <name>L-glutamate</name>
        <dbReference type="ChEBI" id="CHEBI:29985"/>
    </ligand>
</feature>
<evidence type="ECO:0000259" key="22">
    <source>
        <dbReference type="SMART" id="SM00918"/>
    </source>
</evidence>
<dbReference type="SUPFAM" id="SSF53822">
    <property type="entry name" value="Periplasmic binding protein-like I"/>
    <property type="match status" value="1"/>
</dbReference>
<dbReference type="Gene3D" id="1.10.287.70">
    <property type="match status" value="1"/>
</dbReference>
<keyword evidence="24" id="KW-1185">Reference proteome</keyword>
<feature type="binding site" evidence="16">
    <location>
        <position position="575"/>
    </location>
    <ligand>
        <name>L-glutamate</name>
        <dbReference type="ChEBI" id="CHEBI:29985"/>
    </ligand>
</feature>
<keyword evidence="10" id="KW-0675">Receptor</keyword>
<dbReference type="Gene3D" id="3.40.190.10">
    <property type="entry name" value="Periplasmic binding protein-like II"/>
    <property type="match status" value="2"/>
</dbReference>
<evidence type="ECO:0000256" key="14">
    <source>
        <dbReference type="ARBA" id="ARBA00023303"/>
    </source>
</evidence>
<dbReference type="FunFam" id="1.10.287.70:FF:000010">
    <property type="entry name" value="Putative glutamate receptor ionotropic kainate 1"/>
    <property type="match status" value="1"/>
</dbReference>
<keyword evidence="9 20" id="KW-0472">Membrane</keyword>
<dbReference type="InterPro" id="IPR028082">
    <property type="entry name" value="Peripla_BP_I"/>
</dbReference>
<dbReference type="GO" id="GO:0015276">
    <property type="term" value="F:ligand-gated monoatomic ion channel activity"/>
    <property type="evidence" value="ECO:0007669"/>
    <property type="project" value="InterPro"/>
</dbReference>
<evidence type="ECO:0000256" key="9">
    <source>
        <dbReference type="ARBA" id="ARBA00023136"/>
    </source>
</evidence>
<evidence type="ECO:0008006" key="25">
    <source>
        <dbReference type="Google" id="ProtNLM"/>
    </source>
</evidence>
<feature type="transmembrane region" description="Helical" evidence="20">
    <location>
        <begin position="716"/>
        <end position="737"/>
    </location>
</feature>
<evidence type="ECO:0000256" key="10">
    <source>
        <dbReference type="ARBA" id="ARBA00023170"/>
    </source>
</evidence>
<keyword evidence="11" id="KW-0325">Glycoprotein</keyword>
<proteinExistence type="inferred from homology"/>
<keyword evidence="4 20" id="KW-0812">Transmembrane</keyword>
<evidence type="ECO:0000256" key="15">
    <source>
        <dbReference type="ARBA" id="ARBA00034104"/>
    </source>
</evidence>
<evidence type="ECO:0000256" key="6">
    <source>
        <dbReference type="ARBA" id="ARBA00022989"/>
    </source>
</evidence>
<evidence type="ECO:0000256" key="20">
    <source>
        <dbReference type="SAM" id="Phobius"/>
    </source>
</evidence>
<feature type="region of interest" description="Disordered" evidence="19">
    <location>
        <begin position="777"/>
        <end position="800"/>
    </location>
</feature>
<sequence>MDAESVTAFHRAIELVNMDRSLLPNRRLVGVNLTVPELDALQAHRTVCDLLAGDLGVAAVVGPTGRIPATYVQSVLDAMEVPHLSTRPGERTPSRRGMLQVNLHPSADTLSKMYAEMVPALGWAGFTVVYAETTVQLQQCGMLVPPFSFFFTNLELTTLDLTPFQFGGANITGLRLVKGPLPARRRLSSADLPGPQLQPALFHDAVHVLGHALHNLQDDWLTTRALDCEAPGDSWEHGASLINYIRTTEVHGLSGLVKFDSAGRRSQVAVELVELSERGLEKVAVWNTTDGINMTRAPHKAHAAPDWLPSTNSAVFNRTLVVLIAMTPPYAMLKENSESLQGDKRFEGFGIELIDELARMLGFNYTFVVQEDGQYGTCNATACSGMMAAVDSKKVDLAIVDLTITSERESRVDFTTPFLSLGIQILYRTPKPLPPSLMSFMSPFSNDVWLAITAVYIGVSLLMFVMARISPYEWNNPYPCIEDPTELENQFSLRNAFWFTIGSIMQQGSEIAPIATSLRLAASSWWLFTLIMVSSYTANLAAFLTVRGSFDRIKSADDLAAQTEIKYGAKSDGSTMTFFERTNNTVYHKMYLQMKEWDSQGLGVSMKNNEAGLERVASGEDFAFLMESVAIEYMTERNCNVTSVGSRLDEKGYGIAMAKNAPFRTILSAGVLRLQETGQMMEMKDKWWKNKRGGGACLSESSSDVSELGMDNVGGVFLVLVTGCALAILIALGELAIHVHRTASKEDLSFREEMLEELRFIFQGDGDVKPVRHLRIRDDSAETEKKQDLGSPEDSPEIID</sequence>
<dbReference type="FunFam" id="3.40.190.10:FF:000178">
    <property type="entry name" value="Glutamate receptor subunit"/>
    <property type="match status" value="1"/>
</dbReference>
<evidence type="ECO:0000256" key="3">
    <source>
        <dbReference type="ARBA" id="ARBA00022475"/>
    </source>
</evidence>
<reference evidence="23" key="1">
    <citation type="submission" date="2022-12" db="EMBL/GenBank/DDBJ databases">
        <title>Chromosome-level genome assembly of the bean flower thrips Megalurothrips usitatus.</title>
        <authorList>
            <person name="Ma L."/>
            <person name="Liu Q."/>
            <person name="Li H."/>
            <person name="Cai W."/>
        </authorList>
    </citation>
    <scope>NUCLEOTIDE SEQUENCE</scope>
    <source>
        <strain evidence="23">Cailab_2022a</strain>
    </source>
</reference>
<feature type="binding site" evidence="16">
    <location>
        <position position="403"/>
    </location>
    <ligand>
        <name>L-glutamate</name>
        <dbReference type="ChEBI" id="CHEBI:29985"/>
    </ligand>
</feature>
<keyword evidence="13" id="KW-1071">Ligand-gated ion channel</keyword>
<dbReference type="Gene3D" id="3.40.50.2300">
    <property type="match status" value="2"/>
</dbReference>
<dbReference type="EMBL" id="JAPTSV010000002">
    <property type="protein sequence ID" value="KAJ1530820.1"/>
    <property type="molecule type" value="Genomic_DNA"/>
</dbReference>
<dbReference type="FunFam" id="3.40.190.10:FF:000060">
    <property type="entry name" value="Glutamate receptor ionotropic, kainate 1"/>
    <property type="match status" value="1"/>
</dbReference>
<accession>A0AAV7XZS5</accession>
<keyword evidence="6 20" id="KW-1133">Transmembrane helix</keyword>
<evidence type="ECO:0000256" key="18">
    <source>
        <dbReference type="PIRSR" id="PIRSR601508-3"/>
    </source>
</evidence>
<evidence type="ECO:0000313" key="23">
    <source>
        <dbReference type="EMBL" id="KAJ1530820.1"/>
    </source>
</evidence>
<dbReference type="InterPro" id="IPR001508">
    <property type="entry name" value="Iono_Glu_rcpt_met"/>
</dbReference>
<dbReference type="InterPro" id="IPR001320">
    <property type="entry name" value="Iontro_rcpt_C"/>
</dbReference>
<feature type="transmembrane region" description="Helical" evidence="20">
    <location>
        <begin position="448"/>
        <end position="469"/>
    </location>
</feature>
<feature type="binding site" evidence="16">
    <location>
        <position position="408"/>
    </location>
    <ligand>
        <name>L-glutamate</name>
        <dbReference type="ChEBI" id="CHEBI:29985"/>
    </ligand>
</feature>
<dbReference type="PANTHER" id="PTHR18966">
    <property type="entry name" value="IONOTROPIC GLUTAMATE RECEPTOR"/>
    <property type="match status" value="1"/>
</dbReference>
<dbReference type="AlphaFoldDB" id="A0AAV7XZS5"/>
<name>A0AAV7XZS5_9NEOP</name>
<dbReference type="SMART" id="SM00918">
    <property type="entry name" value="Lig_chan-Glu_bd"/>
    <property type="match status" value="1"/>
</dbReference>
<feature type="domain" description="Ionotropic glutamate receptor L-glutamate and glycine-binding" evidence="22">
    <location>
        <begin position="329"/>
        <end position="391"/>
    </location>
</feature>
<dbReference type="Pfam" id="PF01094">
    <property type="entry name" value="ANF_receptor"/>
    <property type="match status" value="2"/>
</dbReference>
<evidence type="ECO:0000256" key="16">
    <source>
        <dbReference type="PIRSR" id="PIRSR601508-1"/>
    </source>
</evidence>
<evidence type="ECO:0000256" key="17">
    <source>
        <dbReference type="PIRSR" id="PIRSR601508-2"/>
    </source>
</evidence>
<keyword evidence="3" id="KW-1003">Cell membrane</keyword>
<evidence type="ECO:0000256" key="1">
    <source>
        <dbReference type="ARBA" id="ARBA00008685"/>
    </source>
</evidence>
<dbReference type="InterPro" id="IPR001828">
    <property type="entry name" value="ANF_lig-bd_rcpt"/>
</dbReference>
<protein>
    <recommendedName>
        <fullName evidence="25">Glutamate receptor ionotropic, kainate 2-like</fullName>
    </recommendedName>
</protein>
<keyword evidence="8" id="KW-0406">Ion transport</keyword>
<feature type="site" description="Crucial to convey clamshell closure to channel opening" evidence="17">
    <location>
        <position position="553"/>
    </location>
</feature>
<gene>
    <name evidence="23" type="ORF">ONE63_005667</name>
</gene>
<dbReference type="Pfam" id="PF00060">
    <property type="entry name" value="Lig_chan"/>
    <property type="match status" value="1"/>
</dbReference>
<dbReference type="SMART" id="SM00079">
    <property type="entry name" value="PBPe"/>
    <property type="match status" value="1"/>
</dbReference>